<evidence type="ECO:0000256" key="1">
    <source>
        <dbReference type="PIRSR" id="PIRSR607822-1"/>
    </source>
</evidence>
<feature type="domain" description="Lantibiotic biosynthesis protein dehydration" evidence="2">
    <location>
        <begin position="255"/>
        <end position="628"/>
    </location>
</feature>
<evidence type="ECO:0000259" key="2">
    <source>
        <dbReference type="Pfam" id="PF13575"/>
    </source>
</evidence>
<proteinExistence type="predicted"/>
<dbReference type="SMART" id="SM01260">
    <property type="entry name" value="LANC_like"/>
    <property type="match status" value="1"/>
</dbReference>
<dbReference type="PIRSF" id="PIRSF037228">
    <property type="entry name" value="Lant_mod_RumM"/>
    <property type="match status" value="1"/>
</dbReference>
<dbReference type="RefSeq" id="WP_223254889.1">
    <property type="nucleotide sequence ID" value="NZ_BOQY01000005.1"/>
</dbReference>
<dbReference type="InterPro" id="IPR017146">
    <property type="entry name" value="Lanti_2_LanM"/>
</dbReference>
<evidence type="ECO:0000313" key="3">
    <source>
        <dbReference type="EMBL" id="MDE1452884.1"/>
    </source>
</evidence>
<accession>A0AAW6KE13</accession>
<name>A0AAW6KE13_9BACI</name>
<feature type="binding site" evidence="1">
    <location>
        <position position="1016"/>
    </location>
    <ligand>
        <name>Zn(2+)</name>
        <dbReference type="ChEBI" id="CHEBI:29105"/>
    </ligand>
</feature>
<dbReference type="InterPro" id="IPR012341">
    <property type="entry name" value="6hp_glycosidase-like_sf"/>
</dbReference>
<dbReference type="PRINTS" id="PR01950">
    <property type="entry name" value="LANCSUPER"/>
</dbReference>
<dbReference type="SUPFAM" id="SSF158745">
    <property type="entry name" value="LanC-like"/>
    <property type="match status" value="1"/>
</dbReference>
<dbReference type="CDD" id="cd04792">
    <property type="entry name" value="LanM-like"/>
    <property type="match status" value="1"/>
</dbReference>
<gene>
    <name evidence="3" type="primary">lanM</name>
    <name evidence="3" type="ORF">PVN32_11955</name>
</gene>
<dbReference type="Pfam" id="PF05147">
    <property type="entry name" value="LANC_like"/>
    <property type="match status" value="1"/>
</dbReference>
<reference evidence="3" key="1">
    <citation type="submission" date="2022-12" db="EMBL/GenBank/DDBJ databases">
        <title>Draft Genome Sequences of Bacillus licheniformis and Bacillus paralicheniformis strains isolated from Irish skim milk powders.</title>
        <authorList>
            <person name="Lourenco A."/>
            <person name="Li F."/>
            <person name="Geraldine D."/>
            <person name="Tobin J.T."/>
            <person name="Butler F."/>
            <person name="Jordan K."/>
            <person name="Obrien T."/>
        </authorList>
    </citation>
    <scope>NUCLEOTIDE SEQUENCE</scope>
    <source>
        <strain evidence="3">3370</strain>
    </source>
</reference>
<dbReference type="GO" id="GO:0005975">
    <property type="term" value="P:carbohydrate metabolic process"/>
    <property type="evidence" value="ECO:0007669"/>
    <property type="project" value="InterPro"/>
</dbReference>
<organism evidence="3 4">
    <name type="scientific">Bacillus paralicheniformis</name>
    <dbReference type="NCBI Taxonomy" id="1648923"/>
    <lineage>
        <taxon>Bacteria</taxon>
        <taxon>Bacillati</taxon>
        <taxon>Bacillota</taxon>
        <taxon>Bacilli</taxon>
        <taxon>Bacillales</taxon>
        <taxon>Bacillaceae</taxon>
        <taxon>Bacillus</taxon>
    </lineage>
</organism>
<dbReference type="NCBIfam" id="TIGR03897">
    <property type="entry name" value="lanti_2_LanM"/>
    <property type="match status" value="1"/>
</dbReference>
<dbReference type="Pfam" id="PF13575">
    <property type="entry name" value="DUF4135"/>
    <property type="match status" value="1"/>
</dbReference>
<protein>
    <submittedName>
        <fullName evidence="3">Type 2 lanthipeptide synthetase LanM</fullName>
    </submittedName>
</protein>
<feature type="binding site" evidence="1">
    <location>
        <position position="1017"/>
    </location>
    <ligand>
        <name>Zn(2+)</name>
        <dbReference type="ChEBI" id="CHEBI:29105"/>
    </ligand>
</feature>
<dbReference type="AlphaFoldDB" id="A0AAW6KE13"/>
<sequence length="1105" mass="125575">MTNPAGDLMDKLSDSEMEMLAGGCAWCNISCQLGNKGSWCTLQYKILVESGRHFAGRVHLIQKKVRSETMDSMLKGTDSERLEQIKFWSRFFYNNEEYMKRSLNEISGINIDHILALKFGGKKSAVENVHPWFDDWDLILKGALDPLPARQTEQNKKFGTFIDHFLKLAFSKLKTLYIHNHSFDFSENELYSDLLEQMNDDIYSICHKTLVLELNVYREQGLLKGSTPEERYDYFEHEILTDKKFLSSFGSEYQSLISLLIHKVNSSVSFIRDIVEHLENDWPVLIKTFPKIGRLRKIHLGKGDTHDNGKSVSILEFEGGQSLVYKPRPLDADQQYQKLLSWLNAQENNIPNFYKMKVVNADDHGWTEFIQYKACQSAEEVKDFYKRMGAQLAVLYVLNATDFHYGNIIAMGGHPVFVDMESLFHQNIYDDSYSKEALGQADKMLSKSIMASGMLPNLLYQRKDRNKSGVDLSGLGGKGNQRLPFEVAQIVDKGTDQAYLKKGIAFLEAGLNLPSYNGKFVNLHDYLSEIVEGFTAVYRFMAANKVELTSQLQGFKQVRVRTILRPTAVYGEFLRSLVHPDLLRDPVDQEVFLHRLWLKCLQVPKMESIIIDEMEDLRRHDVPLFTTRPGERHLWSSNGRVIRDFFLSPAFDLVLEKIRSLDEKDLYGQLQVLHMVMLASSADHYADVEKIDPFWNKTAPAKEDFLEQAVDIGNYLLKTKIQGVNRNKKDLTWISTVLEGNNEVIWKISPVGLDLYNGNSGIALFLAYLSYFTGEQRFKEAAEQAIVPILNDMKKFSENPTWSLGAYSGVGGNLFTTILLAELWNDSSLHQQVEKALPGYIAMINEDTIFDYIGGATGALDILLCIFHRTGSIQAVKGAISCGKHLMKHGRVMKSGGMGWPSVLDGSVLTGYSHGTGGTAAALSSLNYWTENKAILPYISKALEYERTFYDEKEKNWRTPGRDTSSYAWCHGAPGILLSRLRLKENGWTDPLLDREIEVALETTLHKGFGNNRSYCHGDFGQLEILLYAKQVLQDRELDVYIESVRSQLLEIVKQKMWNYGISRGTEAKGLMTGLAGIGMGLLKQYDSEAVPNILNLENKLLERR</sequence>
<dbReference type="NCBIfam" id="NF000539">
    <property type="entry name" value="plantaricin"/>
    <property type="match status" value="1"/>
</dbReference>
<dbReference type="InterPro" id="IPR007822">
    <property type="entry name" value="LANC-like"/>
</dbReference>
<keyword evidence="1" id="KW-0862">Zinc</keyword>
<dbReference type="Gene3D" id="1.50.10.10">
    <property type="match status" value="1"/>
</dbReference>
<dbReference type="Proteomes" id="UP001216709">
    <property type="component" value="Unassembled WGS sequence"/>
</dbReference>
<dbReference type="EMBL" id="JARAFO010000030">
    <property type="protein sequence ID" value="MDE1452884.1"/>
    <property type="molecule type" value="Genomic_DNA"/>
</dbReference>
<feature type="binding site" evidence="1">
    <location>
        <position position="970"/>
    </location>
    <ligand>
        <name>Zn(2+)</name>
        <dbReference type="ChEBI" id="CHEBI:29105"/>
    </ligand>
</feature>
<keyword evidence="1" id="KW-0479">Metal-binding</keyword>
<dbReference type="GO" id="GO:0046872">
    <property type="term" value="F:metal ion binding"/>
    <property type="evidence" value="ECO:0007669"/>
    <property type="project" value="UniProtKB-KW"/>
</dbReference>
<comment type="caution">
    <text evidence="3">The sequence shown here is derived from an EMBL/GenBank/DDBJ whole genome shotgun (WGS) entry which is preliminary data.</text>
</comment>
<evidence type="ECO:0000313" key="4">
    <source>
        <dbReference type="Proteomes" id="UP001216709"/>
    </source>
</evidence>
<dbReference type="GO" id="GO:0031179">
    <property type="term" value="P:peptide modification"/>
    <property type="evidence" value="ECO:0007669"/>
    <property type="project" value="InterPro"/>
</dbReference>
<dbReference type="InterPro" id="IPR025410">
    <property type="entry name" value="Lant_dehyd"/>
</dbReference>